<protein>
    <submittedName>
        <fullName evidence="1">Uncharacterized protein</fullName>
    </submittedName>
</protein>
<dbReference type="EMBL" id="JAPDGR010001581">
    <property type="protein sequence ID" value="KAJ2981281.1"/>
    <property type="molecule type" value="Genomic_DNA"/>
</dbReference>
<accession>A0ACC1NS18</accession>
<name>A0ACC1NS18_9PEZI</name>
<comment type="caution">
    <text evidence="1">The sequence shown here is derived from an EMBL/GenBank/DDBJ whole genome shotgun (WGS) entry which is preliminary data.</text>
</comment>
<evidence type="ECO:0000313" key="2">
    <source>
        <dbReference type="Proteomes" id="UP001143856"/>
    </source>
</evidence>
<reference evidence="1" key="1">
    <citation type="submission" date="2022-10" db="EMBL/GenBank/DDBJ databases">
        <title>Genome Sequence of Xylaria curta.</title>
        <authorList>
            <person name="Buettner E."/>
        </authorList>
    </citation>
    <scope>NUCLEOTIDE SEQUENCE</scope>
    <source>
        <strain evidence="1">Babe10</strain>
    </source>
</reference>
<sequence length="680" mass="78003">MSSSKSLSARFSKLFHRNLKHRDDEAVGEASGGLCDICSTIGFDSDWSGREVAFSLGFLDDIKRRSSCPFCKLVLHSLQDERIIHMRPIDHYKTHEVRVFRQNPRRFAIQPLPSYSKLVFESDVKGFAKVSSSNQIDFEMVKNWLRTCEGEHKKCVPNEGPFNVDLSFFRCIDVEDMCITPVPITSQYVALSYKWGECKPFLLLKPNKDDLFAKDGLRRNWDLVPKTIRDAIDFVRSVDCRYVWVDQLCLIQDDDDDRGTGISAMDLVYEQAYFTIIAGSGTDADSGLPGVKEGTRSSSQQVTSEVLPGVSLVLRHTMQDIVSQSEYHQRGWTFQEYYLSRRKIIFIDDTIYFKCREKCWQELEDGLLVRSDPTEEQGQALHKPSGDIYHLLGQLLNKYTTRELKMPTDYVFAMAGVCRRLADYADCSLLFGIPVPALDWFLLFYPNKNGLRRREIFPSWAWSGWYGQVYYNYGSGNVTKWVASSTWITWYKREPSGELAMVWDKAERQTSRVNELFAHLCDVSRVEPSRERVSEQTKRQYATLQFWTISANFTLRGIDQEEGEKLMWSYGLYWTPTTYELLDRNGANCGFVMLDDPTSTSEDHKRAEFILLSLSAQKSQTAAGLSPADHATDLGGRFFWVLMIEWEKGVAERKGIGNIHRTALTSTLDPGISWKEIVLA</sequence>
<gene>
    <name evidence="1" type="ORF">NUW58_g6727</name>
</gene>
<keyword evidence="2" id="KW-1185">Reference proteome</keyword>
<proteinExistence type="predicted"/>
<dbReference type="Proteomes" id="UP001143856">
    <property type="component" value="Unassembled WGS sequence"/>
</dbReference>
<organism evidence="1 2">
    <name type="scientific">Xylaria curta</name>
    <dbReference type="NCBI Taxonomy" id="42375"/>
    <lineage>
        <taxon>Eukaryota</taxon>
        <taxon>Fungi</taxon>
        <taxon>Dikarya</taxon>
        <taxon>Ascomycota</taxon>
        <taxon>Pezizomycotina</taxon>
        <taxon>Sordariomycetes</taxon>
        <taxon>Xylariomycetidae</taxon>
        <taxon>Xylariales</taxon>
        <taxon>Xylariaceae</taxon>
        <taxon>Xylaria</taxon>
    </lineage>
</organism>
<evidence type="ECO:0000313" key="1">
    <source>
        <dbReference type="EMBL" id="KAJ2981281.1"/>
    </source>
</evidence>